<evidence type="ECO:0008006" key="5">
    <source>
        <dbReference type="Google" id="ProtNLM"/>
    </source>
</evidence>
<dbReference type="Pfam" id="PF13428">
    <property type="entry name" value="TPR_14"/>
    <property type="match status" value="1"/>
</dbReference>
<dbReference type="Proteomes" id="UP000792457">
    <property type="component" value="Unassembled WGS sequence"/>
</dbReference>
<dbReference type="InterPro" id="IPR011990">
    <property type="entry name" value="TPR-like_helical_dom_sf"/>
</dbReference>
<accession>A0A8K0NW06</accession>
<protein>
    <recommendedName>
        <fullName evidence="5">General transcription factor 3C polypeptide 3</fullName>
    </recommendedName>
</protein>
<feature type="compositionally biased region" description="Polar residues" evidence="2">
    <location>
        <begin position="148"/>
        <end position="160"/>
    </location>
</feature>
<gene>
    <name evidence="3" type="ORF">J437_LFUL001093</name>
</gene>
<proteinExistence type="predicted"/>
<name>A0A8K0NW06_LADFU</name>
<feature type="compositionally biased region" description="Basic and acidic residues" evidence="2">
    <location>
        <begin position="797"/>
        <end position="822"/>
    </location>
</feature>
<comment type="caution">
    <text evidence="3">The sequence shown here is derived from an EMBL/GenBank/DDBJ whole genome shotgun (WGS) entry which is preliminary data.</text>
</comment>
<dbReference type="EMBL" id="KZ308182">
    <property type="protein sequence ID" value="KAG8224016.1"/>
    <property type="molecule type" value="Genomic_DNA"/>
</dbReference>
<dbReference type="PANTHER" id="PTHR23082:SF0">
    <property type="entry name" value="GENERAL TRANSCRIPTION FACTOR 3C POLYPEPTIDE 3"/>
    <property type="match status" value="1"/>
</dbReference>
<feature type="repeat" description="TPR" evidence="1">
    <location>
        <begin position="257"/>
        <end position="290"/>
    </location>
</feature>
<dbReference type="PANTHER" id="PTHR23082">
    <property type="entry name" value="TRANSCRIPTION INITIATION FACTOR IIIC TFIIIC , POLYPEPTIDE 3-RELATED"/>
    <property type="match status" value="1"/>
</dbReference>
<dbReference type="Pfam" id="PF13181">
    <property type="entry name" value="TPR_8"/>
    <property type="match status" value="1"/>
</dbReference>
<evidence type="ECO:0000313" key="4">
    <source>
        <dbReference type="Proteomes" id="UP000792457"/>
    </source>
</evidence>
<dbReference type="SMART" id="SM00028">
    <property type="entry name" value="TPR"/>
    <property type="match status" value="5"/>
</dbReference>
<reference evidence="3" key="1">
    <citation type="submission" date="2013-04" db="EMBL/GenBank/DDBJ databases">
        <authorList>
            <person name="Qu J."/>
            <person name="Murali S.C."/>
            <person name="Bandaranaike D."/>
            <person name="Bellair M."/>
            <person name="Blankenburg K."/>
            <person name="Chao H."/>
            <person name="Dinh H."/>
            <person name="Doddapaneni H."/>
            <person name="Downs B."/>
            <person name="Dugan-Rocha S."/>
            <person name="Elkadiri S."/>
            <person name="Gnanaolivu R.D."/>
            <person name="Hernandez B."/>
            <person name="Javaid M."/>
            <person name="Jayaseelan J.C."/>
            <person name="Lee S."/>
            <person name="Li M."/>
            <person name="Ming W."/>
            <person name="Munidasa M."/>
            <person name="Muniz J."/>
            <person name="Nguyen L."/>
            <person name="Ongeri F."/>
            <person name="Osuji N."/>
            <person name="Pu L.-L."/>
            <person name="Puazo M."/>
            <person name="Qu C."/>
            <person name="Quiroz J."/>
            <person name="Raj R."/>
            <person name="Weissenberger G."/>
            <person name="Xin Y."/>
            <person name="Zou X."/>
            <person name="Han Y."/>
            <person name="Richards S."/>
            <person name="Worley K."/>
            <person name="Muzny D."/>
            <person name="Gibbs R."/>
        </authorList>
    </citation>
    <scope>NUCLEOTIDE SEQUENCE</scope>
    <source>
        <strain evidence="3">Sampled in the wild</strain>
    </source>
</reference>
<feature type="repeat" description="TPR" evidence="1">
    <location>
        <begin position="509"/>
        <end position="542"/>
    </location>
</feature>
<dbReference type="PROSITE" id="PS50005">
    <property type="entry name" value="TPR"/>
    <property type="match status" value="3"/>
</dbReference>
<dbReference type="GO" id="GO:0000127">
    <property type="term" value="C:transcription factor TFIIIC complex"/>
    <property type="evidence" value="ECO:0007669"/>
    <property type="project" value="TreeGrafter"/>
</dbReference>
<evidence type="ECO:0000313" key="3">
    <source>
        <dbReference type="EMBL" id="KAG8224016.1"/>
    </source>
</evidence>
<feature type="repeat" description="TPR" evidence="1">
    <location>
        <begin position="923"/>
        <end position="956"/>
    </location>
</feature>
<dbReference type="GO" id="GO:0006383">
    <property type="term" value="P:transcription by RNA polymerase III"/>
    <property type="evidence" value="ECO:0007669"/>
    <property type="project" value="InterPro"/>
</dbReference>
<dbReference type="AlphaFoldDB" id="A0A8K0NW06"/>
<feature type="region of interest" description="Disordered" evidence="2">
    <location>
        <begin position="797"/>
        <end position="836"/>
    </location>
</feature>
<sequence length="1000" mass="113019">MDNELPDPSTSFMEIDTVDPDNENIILLKDAGDSVEIEFSYDEIFEAREVTIESQNEEFLKVVPQSDSESISEGEDLSSSAMEIDDAEIKEQERKLTEKFLDGKLTFSEYAALMGGNDVDIDGTADGAEVEDLTLELEESPKEDKDSQIPTTSASENTSAIAFEIELQDASRKRRRNRTRKRRNMPPALLGLMGEANLRYARGDREMAVKMCLEVIRQAPTAPEPFQTLAVLHEELGEPEKSLQFALIAAHLSPGDPHEWQRLAEISIEQGDQRQAITCLTRAIKASPTNPDVHLKLAQLLDEVGDKRLARRRYHRTVEVMIGMYLKGDKREVSIPLKAMELAKSVARMYHGVGELDRARQAIEVAFFPCPKNLITHEDINLMLELLIELNDYKACLNILMSHCGVVFEITDENVENGSGGKPTKTTIQSCLITEDLPIDIHAKMLVVMIHLRSIDIATNLMKPLFELDPEDAGDLYLDVAEALMSENHHKLALTLLNPLVLTKNYGLAAVWLRKAECLRECSEFEDAVVAYKTVVQLAPGHAEARLSLSEILRRIGRRNEALEALIQDPDEVDALDPVLLYERCRLLIRELGWNSEEQTLDPMEGKIVDKSWIEKAEDLLNTGQLLISRHCAHIKDEETLYNLTLNAKARIDETKAYDGKVTVTSQSSPFPWQDEWKLLQTLCSICLFLKWPGRFQRLAFSALSSNTFNPRGGSVSDINQRRESRFLALLSAFFNNDSTHGYYLAKDLVIRESCMPRAWVLFVLSVLHSFDARHNRFIMRMFAKSHFLGSSANADESRNCKGDEPLKPDNLDGSDKEDNPKLGESQSGDISRPSPPISPVCLEALALIHAHNCLISGTYKYALFEYATLYQNYKNPIVPLLISISLLHMACQKFTVNKHSLVVQSIALFYEYSDLRHKELRQEVHYNLGRLMHQLGLFTQAIFHYEKALSSKPPNPENATSQAPNFNLQREIAYNLHLIYMRTGAKELARSVIEEYIVI</sequence>
<dbReference type="SUPFAM" id="SSF48452">
    <property type="entry name" value="TPR-like"/>
    <property type="match status" value="3"/>
</dbReference>
<evidence type="ECO:0000256" key="1">
    <source>
        <dbReference type="PROSITE-ProRule" id="PRU00339"/>
    </source>
</evidence>
<organism evidence="3 4">
    <name type="scientific">Ladona fulva</name>
    <name type="common">Scarce chaser dragonfly</name>
    <name type="synonym">Libellula fulva</name>
    <dbReference type="NCBI Taxonomy" id="123851"/>
    <lineage>
        <taxon>Eukaryota</taxon>
        <taxon>Metazoa</taxon>
        <taxon>Ecdysozoa</taxon>
        <taxon>Arthropoda</taxon>
        <taxon>Hexapoda</taxon>
        <taxon>Insecta</taxon>
        <taxon>Pterygota</taxon>
        <taxon>Palaeoptera</taxon>
        <taxon>Odonata</taxon>
        <taxon>Epiprocta</taxon>
        <taxon>Anisoptera</taxon>
        <taxon>Libelluloidea</taxon>
        <taxon>Libellulidae</taxon>
        <taxon>Ladona</taxon>
    </lineage>
</organism>
<reference evidence="3" key="2">
    <citation type="submission" date="2017-10" db="EMBL/GenBank/DDBJ databases">
        <title>Ladona fulva Genome sequencing and assembly.</title>
        <authorList>
            <person name="Murali S."/>
            <person name="Richards S."/>
            <person name="Bandaranaike D."/>
            <person name="Bellair M."/>
            <person name="Blankenburg K."/>
            <person name="Chao H."/>
            <person name="Dinh H."/>
            <person name="Doddapaneni H."/>
            <person name="Dugan-Rocha S."/>
            <person name="Elkadiri S."/>
            <person name="Gnanaolivu R."/>
            <person name="Hernandez B."/>
            <person name="Skinner E."/>
            <person name="Javaid M."/>
            <person name="Lee S."/>
            <person name="Li M."/>
            <person name="Ming W."/>
            <person name="Munidasa M."/>
            <person name="Muniz J."/>
            <person name="Nguyen L."/>
            <person name="Hughes D."/>
            <person name="Osuji N."/>
            <person name="Pu L.-L."/>
            <person name="Puazo M."/>
            <person name="Qu C."/>
            <person name="Quiroz J."/>
            <person name="Raj R."/>
            <person name="Weissenberger G."/>
            <person name="Xin Y."/>
            <person name="Zou X."/>
            <person name="Han Y."/>
            <person name="Worley K."/>
            <person name="Muzny D."/>
            <person name="Gibbs R."/>
        </authorList>
    </citation>
    <scope>NUCLEOTIDE SEQUENCE</scope>
    <source>
        <strain evidence="3">Sampled in the wild</strain>
    </source>
</reference>
<dbReference type="Gene3D" id="1.25.40.10">
    <property type="entry name" value="Tetratricopeptide repeat domain"/>
    <property type="match status" value="3"/>
</dbReference>
<keyword evidence="4" id="KW-1185">Reference proteome</keyword>
<dbReference type="InterPro" id="IPR019734">
    <property type="entry name" value="TPR_rpt"/>
</dbReference>
<keyword evidence="1" id="KW-0802">TPR repeat</keyword>
<evidence type="ECO:0000256" key="2">
    <source>
        <dbReference type="SAM" id="MobiDB-lite"/>
    </source>
</evidence>
<dbReference type="OrthoDB" id="151490at2759"/>
<feature type="region of interest" description="Disordered" evidence="2">
    <location>
        <begin position="135"/>
        <end position="162"/>
    </location>
</feature>
<dbReference type="InterPro" id="IPR039340">
    <property type="entry name" value="Tfc4/TFIIIC-102/Sfc4"/>
</dbReference>